<gene>
    <name evidence="2" type="ORF">TRFO_24605</name>
</gene>
<dbReference type="InterPro" id="IPR050164">
    <property type="entry name" value="Peptidase_C19"/>
</dbReference>
<dbReference type="Gene3D" id="3.90.70.10">
    <property type="entry name" value="Cysteine proteinases"/>
    <property type="match status" value="1"/>
</dbReference>
<dbReference type="SUPFAM" id="SSF54001">
    <property type="entry name" value="Cysteine proteinases"/>
    <property type="match status" value="1"/>
</dbReference>
<evidence type="ECO:0000259" key="1">
    <source>
        <dbReference type="PROSITE" id="PS50235"/>
    </source>
</evidence>
<protein>
    <recommendedName>
        <fullName evidence="1">USP domain-containing protein</fullName>
    </recommendedName>
</protein>
<accession>A0A1J4KCU1</accession>
<dbReference type="GO" id="GO:0005829">
    <property type="term" value="C:cytosol"/>
    <property type="evidence" value="ECO:0007669"/>
    <property type="project" value="TreeGrafter"/>
</dbReference>
<dbReference type="EMBL" id="MLAK01000702">
    <property type="protein sequence ID" value="OHT07269.1"/>
    <property type="molecule type" value="Genomic_DNA"/>
</dbReference>
<comment type="caution">
    <text evidence="2">The sequence shown here is derived from an EMBL/GenBank/DDBJ whole genome shotgun (WGS) entry which is preliminary data.</text>
</comment>
<dbReference type="GO" id="GO:0004843">
    <property type="term" value="F:cysteine-type deubiquitinase activity"/>
    <property type="evidence" value="ECO:0007669"/>
    <property type="project" value="InterPro"/>
</dbReference>
<dbReference type="InterPro" id="IPR038765">
    <property type="entry name" value="Papain-like_cys_pep_sf"/>
</dbReference>
<dbReference type="PROSITE" id="PS50235">
    <property type="entry name" value="USP_3"/>
    <property type="match status" value="1"/>
</dbReference>
<dbReference type="GeneID" id="94838550"/>
<sequence length="861" mass="98103">MFRKIFKISKMDQNKTIYNFTQDSDGTWTMAGVWVIDDFPHEECRAQSQKLQINNDTYMYLRFLNYLNRVGTRVSVIVFFNSLTQECPMDLTVRLLNIDPSKNQEKTTHAIYSSTALRSYIDFNVRWSELTEGSGYIDLKTGRLRIEFLFRHTLRPYEMPLQSLTAPPAIAPAPRPLPIDDAKAKYGVVGINTTGGDECLNAILLMLYSIPYFRNLVYKINTFGYEGTQNRALPLQKLFAALQTSKKAVSSEEFVKISRWQNEHVIMTHVSEAFTTILSAIRDHIDRSKFNELFQIGMKKVIRCPDINYESVKNQDVEVLEIKINQKKPQTLIQYLTSFSSNPEKIEEYIVNGQGAHTAFLSNEIASFPYIVFVILERFNIDETGTICQKLVDDLKIPLSINFNMIIPENIPTKPETWDLQSVLVHSGSAENGRFHANIRQGHDSDRWLEFRSYEVSEIPNNVAINSTDSVALLYTIRSKIPLLFNPCDAVNIPLHVSHPPPTPNEPPYLITLVTIDNYKQATLRGEVGCGLVGSHQFPAQRGSIVGRFIDVIASHLKISNTERILLWQVSQEGQLVSPVDVNSLIETVINIQNPVLFLQIAPESGNYLLRENEAVVFLKFYWKHAPYPLQFICSDRVILNDPVSSLYSTIASSLKVQETVPLIPLIEKSDYSASLLDQSASFSNEGIKNGDCIIFECPIEIPDFRPHFDFGKQLPAIRQAPQFPQYFGQDISDDVLFVDLTIEPDENGNDIQVVPDSVELFYDIRYHLAIIGISVNGSTDPPQSYFRIPLSYPFDELEHRISYDLGMAPHMNFYEPTDDGKQSSTIIDRNIHNSLKYFLMKLPSLTKRPITIYVQEVINE</sequence>
<dbReference type="AlphaFoldDB" id="A0A1J4KCU1"/>
<dbReference type="Proteomes" id="UP000179807">
    <property type="component" value="Unassembled WGS sequence"/>
</dbReference>
<dbReference type="InterPro" id="IPR001394">
    <property type="entry name" value="Peptidase_C19_UCH"/>
</dbReference>
<evidence type="ECO:0000313" key="2">
    <source>
        <dbReference type="EMBL" id="OHT07269.1"/>
    </source>
</evidence>
<reference evidence="2" key="1">
    <citation type="submission" date="2016-10" db="EMBL/GenBank/DDBJ databases">
        <authorList>
            <person name="Benchimol M."/>
            <person name="Almeida L.G."/>
            <person name="Vasconcelos A.T."/>
            <person name="Perreira-Neves A."/>
            <person name="Rosa I.A."/>
            <person name="Tasca T."/>
            <person name="Bogo M.R."/>
            <person name="de Souza W."/>
        </authorList>
    </citation>
    <scope>NUCLEOTIDE SEQUENCE [LARGE SCALE GENOMIC DNA]</scope>
    <source>
        <strain evidence="2">K</strain>
    </source>
</reference>
<dbReference type="RefSeq" id="XP_068360405.1">
    <property type="nucleotide sequence ID" value="XM_068503846.1"/>
</dbReference>
<dbReference type="GO" id="GO:0016579">
    <property type="term" value="P:protein deubiquitination"/>
    <property type="evidence" value="ECO:0007669"/>
    <property type="project" value="InterPro"/>
</dbReference>
<dbReference type="VEuPathDB" id="TrichDB:TRFO_24605"/>
<organism evidence="2 3">
    <name type="scientific">Tritrichomonas foetus</name>
    <dbReference type="NCBI Taxonomy" id="1144522"/>
    <lineage>
        <taxon>Eukaryota</taxon>
        <taxon>Metamonada</taxon>
        <taxon>Parabasalia</taxon>
        <taxon>Tritrichomonadida</taxon>
        <taxon>Tritrichomonadidae</taxon>
        <taxon>Tritrichomonas</taxon>
    </lineage>
</organism>
<evidence type="ECO:0000313" key="3">
    <source>
        <dbReference type="Proteomes" id="UP000179807"/>
    </source>
</evidence>
<feature type="domain" description="USP" evidence="1">
    <location>
        <begin position="189"/>
        <end position="478"/>
    </location>
</feature>
<dbReference type="Pfam" id="PF00443">
    <property type="entry name" value="UCH"/>
    <property type="match status" value="1"/>
</dbReference>
<name>A0A1J4KCU1_9EUKA</name>
<dbReference type="GO" id="GO:0005634">
    <property type="term" value="C:nucleus"/>
    <property type="evidence" value="ECO:0007669"/>
    <property type="project" value="TreeGrafter"/>
</dbReference>
<dbReference type="PANTHER" id="PTHR24006">
    <property type="entry name" value="UBIQUITIN CARBOXYL-TERMINAL HYDROLASE"/>
    <property type="match status" value="1"/>
</dbReference>
<proteinExistence type="predicted"/>
<dbReference type="InterPro" id="IPR028889">
    <property type="entry name" value="USP"/>
</dbReference>
<keyword evidence="3" id="KW-1185">Reference proteome</keyword>